<dbReference type="OrthoDB" id="7059163at2"/>
<dbReference type="Gene3D" id="2.60.120.10">
    <property type="entry name" value="Jelly Rolls"/>
    <property type="match status" value="1"/>
</dbReference>
<dbReference type="InterPro" id="IPR011051">
    <property type="entry name" value="RmlC_Cupin_sf"/>
</dbReference>
<dbReference type="RefSeq" id="WP_083616387.1">
    <property type="nucleotide sequence ID" value="NZ_LR734823.1"/>
</dbReference>
<evidence type="ECO:0000313" key="3">
    <source>
        <dbReference type="Proteomes" id="UP000184550"/>
    </source>
</evidence>
<name>A0A7Z9BJT8_9CYAN</name>
<evidence type="ECO:0000313" key="2">
    <source>
        <dbReference type="EMBL" id="VXD15375.1"/>
    </source>
</evidence>
<dbReference type="AlphaFoldDB" id="A0A7Z9BJT8"/>
<dbReference type="Pfam" id="PF00190">
    <property type="entry name" value="Cupin_1"/>
    <property type="match status" value="1"/>
</dbReference>
<accession>A0A7Z9BJT8</accession>
<proteinExistence type="predicted"/>
<keyword evidence="3" id="KW-1185">Reference proteome</keyword>
<dbReference type="CDD" id="cd10548">
    <property type="entry name" value="cupin_CDO"/>
    <property type="match status" value="1"/>
</dbReference>
<gene>
    <name evidence="2" type="ORF">PL8927_40024</name>
</gene>
<dbReference type="Proteomes" id="UP000184550">
    <property type="component" value="Unassembled WGS sequence"/>
</dbReference>
<comment type="caution">
    <text evidence="2">The sequence shown here is derived from an EMBL/GenBank/DDBJ whole genome shotgun (WGS) entry which is preliminary data.</text>
</comment>
<protein>
    <submittedName>
        <fullName evidence="2">Cupin 2 domain-containing protein</fullName>
    </submittedName>
</protein>
<reference evidence="2" key="1">
    <citation type="submission" date="2019-10" db="EMBL/GenBank/DDBJ databases">
        <authorList>
            <consortium name="Genoscope - CEA"/>
            <person name="William W."/>
        </authorList>
    </citation>
    <scope>NUCLEOTIDE SEQUENCE [LARGE SCALE GENOMIC DNA]</scope>
    <source>
        <strain evidence="2">BBR_PRJEB10992</strain>
    </source>
</reference>
<dbReference type="EMBL" id="CZCU02000113">
    <property type="protein sequence ID" value="VXD15375.1"/>
    <property type="molecule type" value="Genomic_DNA"/>
</dbReference>
<evidence type="ECO:0000259" key="1">
    <source>
        <dbReference type="Pfam" id="PF00190"/>
    </source>
</evidence>
<dbReference type="SUPFAM" id="SSF51182">
    <property type="entry name" value="RmlC-like cupins"/>
    <property type="match status" value="1"/>
</dbReference>
<dbReference type="InterPro" id="IPR006045">
    <property type="entry name" value="Cupin_1"/>
</dbReference>
<organism evidence="2 3">
    <name type="scientific">Planktothrix serta PCC 8927</name>
    <dbReference type="NCBI Taxonomy" id="671068"/>
    <lineage>
        <taxon>Bacteria</taxon>
        <taxon>Bacillati</taxon>
        <taxon>Cyanobacteriota</taxon>
        <taxon>Cyanophyceae</taxon>
        <taxon>Oscillatoriophycideae</taxon>
        <taxon>Oscillatoriales</taxon>
        <taxon>Microcoleaceae</taxon>
        <taxon>Planktothrix</taxon>
    </lineage>
</organism>
<feature type="domain" description="Cupin type-1" evidence="1">
    <location>
        <begin position="101"/>
        <end position="194"/>
    </location>
</feature>
<sequence length="206" mass="23987">MNTKDWLITDQGECQPRPAAREWDLIREYYYLHRFLTEILDLVERSKQESEQWDYLPQIRRLVRQLITNSYWVQTQYLEPCPQTGRAIMTLYDEIGYPLTIQNVSFAPGVSSPIHNHGTWGVVAVLKGQEKHRFWRPCNDAEFPSKIEPTGEKIFRTGEIISFTPNAIHSIEAIGEEPTVTFNLYGDSLPQSRFEFNPTTETAKTF</sequence>
<dbReference type="InterPro" id="IPR014710">
    <property type="entry name" value="RmlC-like_jellyroll"/>
</dbReference>